<gene>
    <name evidence="1" type="ORF">A3783_12755</name>
</gene>
<organism evidence="1 2">
    <name type="scientific">Exiguobacterium undae</name>
    <dbReference type="NCBI Taxonomy" id="169177"/>
    <lineage>
        <taxon>Bacteria</taxon>
        <taxon>Bacillati</taxon>
        <taxon>Bacillota</taxon>
        <taxon>Bacilli</taxon>
        <taxon>Bacillales</taxon>
        <taxon>Bacillales Family XII. Incertae Sedis</taxon>
        <taxon>Exiguobacterium</taxon>
    </lineage>
</organism>
<dbReference type="RefSeq" id="WP_028107096.1">
    <property type="nucleotide sequence ID" value="NZ_LVVL01000016.1"/>
</dbReference>
<sequence length="142" mass="16866">MSIQEKETVVKMISERYDCALTIIKQKKIMYEGTTRNDKSVVLCTPETKLHNHEHGWFDLSTKQVEILDGADMAIMAVRIEGNKVYFVEFKNLRRLMTEDMILDYSKDEKWRFYIWEDHIKVRGNDEKFYVSGEVVKIVEHV</sequence>
<evidence type="ECO:0000313" key="2">
    <source>
        <dbReference type="Proteomes" id="UP000078447"/>
    </source>
</evidence>
<comment type="caution">
    <text evidence="1">The sequence shown here is derived from an EMBL/GenBank/DDBJ whole genome shotgun (WGS) entry which is preliminary data.</text>
</comment>
<proteinExistence type="predicted"/>
<evidence type="ECO:0000313" key="1">
    <source>
        <dbReference type="EMBL" id="OAN10694.1"/>
    </source>
</evidence>
<name>A0ABX2V795_9BACL</name>
<dbReference type="Proteomes" id="UP000078447">
    <property type="component" value="Unassembled WGS sequence"/>
</dbReference>
<keyword evidence="2" id="KW-1185">Reference proteome</keyword>
<protein>
    <submittedName>
        <fullName evidence="1">Uncharacterized protein</fullName>
    </submittedName>
</protein>
<reference evidence="1 2" key="1">
    <citation type="submission" date="2016-03" db="EMBL/GenBank/DDBJ databases">
        <authorList>
            <person name="Cho S.-Y."/>
            <person name="Lim S."/>
            <person name="Kim H."/>
            <person name="Soh E.H."/>
            <person name="Moon J.S."/>
        </authorList>
    </citation>
    <scope>NUCLEOTIDE SEQUENCE [LARGE SCALE GENOMIC DNA]</scope>
    <source>
        <strain evidence="1 2">KCTC 3810</strain>
    </source>
</reference>
<dbReference type="EMBL" id="LVVL01000016">
    <property type="protein sequence ID" value="OAN10694.1"/>
    <property type="molecule type" value="Genomic_DNA"/>
</dbReference>
<accession>A0ABX2V795</accession>